<dbReference type="PROSITE" id="PS50945">
    <property type="entry name" value="I_LWEQ"/>
    <property type="match status" value="1"/>
</dbReference>
<reference evidence="5" key="1">
    <citation type="journal article" date="2023" name="Science">
        <title>Genome structures resolve the early diversification of teleost fishes.</title>
        <authorList>
            <person name="Parey E."/>
            <person name="Louis A."/>
            <person name="Montfort J."/>
            <person name="Bouchez O."/>
            <person name="Roques C."/>
            <person name="Iampietro C."/>
            <person name="Lluch J."/>
            <person name="Castinel A."/>
            <person name="Donnadieu C."/>
            <person name="Desvignes T."/>
            <person name="Floi Bucao C."/>
            <person name="Jouanno E."/>
            <person name="Wen M."/>
            <person name="Mejri S."/>
            <person name="Dirks R."/>
            <person name="Jansen H."/>
            <person name="Henkel C."/>
            <person name="Chen W.J."/>
            <person name="Zahm M."/>
            <person name="Cabau C."/>
            <person name="Klopp C."/>
            <person name="Thompson A.W."/>
            <person name="Robinson-Rechavi M."/>
            <person name="Braasch I."/>
            <person name="Lecointre G."/>
            <person name="Bobe J."/>
            <person name="Postlethwait J.H."/>
            <person name="Berthelot C."/>
            <person name="Roest Crollius H."/>
            <person name="Guiguen Y."/>
        </authorList>
    </citation>
    <scope>NUCLEOTIDE SEQUENCE</scope>
    <source>
        <strain evidence="5">WJC10195</strain>
    </source>
</reference>
<dbReference type="InterPro" id="IPR030224">
    <property type="entry name" value="Sla2_fam"/>
</dbReference>
<evidence type="ECO:0000256" key="1">
    <source>
        <dbReference type="ARBA" id="ARBA00004496"/>
    </source>
</evidence>
<dbReference type="OrthoDB" id="8178130at2759"/>
<dbReference type="SMART" id="SM00307">
    <property type="entry name" value="ILWEQ"/>
    <property type="match status" value="1"/>
</dbReference>
<dbReference type="SUPFAM" id="SSF109885">
    <property type="entry name" value="I/LWEQ domain"/>
    <property type="match status" value="1"/>
</dbReference>
<organism evidence="5 6">
    <name type="scientific">Synaphobranchus kaupii</name>
    <name type="common">Kaup's arrowtooth eel</name>
    <dbReference type="NCBI Taxonomy" id="118154"/>
    <lineage>
        <taxon>Eukaryota</taxon>
        <taxon>Metazoa</taxon>
        <taxon>Chordata</taxon>
        <taxon>Craniata</taxon>
        <taxon>Vertebrata</taxon>
        <taxon>Euteleostomi</taxon>
        <taxon>Actinopterygii</taxon>
        <taxon>Neopterygii</taxon>
        <taxon>Teleostei</taxon>
        <taxon>Anguilliformes</taxon>
        <taxon>Synaphobranchidae</taxon>
        <taxon>Synaphobranchus</taxon>
    </lineage>
</organism>
<dbReference type="Pfam" id="PF16515">
    <property type="entry name" value="HIP1_clath_bdg"/>
    <property type="match status" value="2"/>
</dbReference>
<dbReference type="GO" id="GO:0048268">
    <property type="term" value="P:clathrin coat assembly"/>
    <property type="evidence" value="ECO:0007669"/>
    <property type="project" value="TreeGrafter"/>
</dbReference>
<dbReference type="EMBL" id="JAINUF010000003">
    <property type="protein sequence ID" value="KAJ8368754.1"/>
    <property type="molecule type" value="Genomic_DNA"/>
</dbReference>
<evidence type="ECO:0000313" key="5">
    <source>
        <dbReference type="EMBL" id="KAJ8368754.1"/>
    </source>
</evidence>
<dbReference type="InterPro" id="IPR035964">
    <property type="entry name" value="I/LWEQ_dom_sf"/>
</dbReference>
<dbReference type="GO" id="GO:0030136">
    <property type="term" value="C:clathrin-coated vesicle"/>
    <property type="evidence" value="ECO:0007669"/>
    <property type="project" value="TreeGrafter"/>
</dbReference>
<accession>A0A9Q1FVR9</accession>
<evidence type="ECO:0000256" key="3">
    <source>
        <dbReference type="SAM" id="Coils"/>
    </source>
</evidence>
<dbReference type="PANTHER" id="PTHR10407">
    <property type="entry name" value="HUNTINGTIN INTERACTING PROTEIN 1"/>
    <property type="match status" value="1"/>
</dbReference>
<evidence type="ECO:0000313" key="6">
    <source>
        <dbReference type="Proteomes" id="UP001152622"/>
    </source>
</evidence>
<feature type="coiled-coil region" evidence="3">
    <location>
        <begin position="216"/>
        <end position="321"/>
    </location>
</feature>
<keyword evidence="3" id="KW-0175">Coiled coil</keyword>
<dbReference type="Gene3D" id="6.10.250.920">
    <property type="match status" value="2"/>
</dbReference>
<dbReference type="GO" id="GO:0007015">
    <property type="term" value="P:actin filament organization"/>
    <property type="evidence" value="ECO:0007669"/>
    <property type="project" value="TreeGrafter"/>
</dbReference>
<dbReference type="GO" id="GO:0032051">
    <property type="term" value="F:clathrin light chain binding"/>
    <property type="evidence" value="ECO:0007669"/>
    <property type="project" value="TreeGrafter"/>
</dbReference>
<dbReference type="GO" id="GO:0051015">
    <property type="term" value="F:actin filament binding"/>
    <property type="evidence" value="ECO:0007669"/>
    <property type="project" value="TreeGrafter"/>
</dbReference>
<dbReference type="GO" id="GO:0035615">
    <property type="term" value="F:clathrin adaptor activity"/>
    <property type="evidence" value="ECO:0007669"/>
    <property type="project" value="TreeGrafter"/>
</dbReference>
<comment type="caution">
    <text evidence="5">The sequence shown here is derived from an EMBL/GenBank/DDBJ whole genome shotgun (WGS) entry which is preliminary data.</text>
</comment>
<evidence type="ECO:0000259" key="4">
    <source>
        <dbReference type="PROSITE" id="PS50945"/>
    </source>
</evidence>
<dbReference type="GO" id="GO:0006897">
    <property type="term" value="P:endocytosis"/>
    <property type="evidence" value="ECO:0007669"/>
    <property type="project" value="InterPro"/>
</dbReference>
<dbReference type="PANTHER" id="PTHR10407:SF14">
    <property type="entry name" value="HUNTINGTIN-INTERACTING PROTEIN 1"/>
    <property type="match status" value="1"/>
</dbReference>
<protein>
    <recommendedName>
        <fullName evidence="4">I/LWEQ domain-containing protein</fullName>
    </recommendedName>
</protein>
<name>A0A9Q1FVR9_SYNKA</name>
<dbReference type="GO" id="GO:0043325">
    <property type="term" value="F:phosphatidylinositol-3,4-bisphosphate binding"/>
    <property type="evidence" value="ECO:0007669"/>
    <property type="project" value="TreeGrafter"/>
</dbReference>
<comment type="subcellular location">
    <subcellularLocation>
        <location evidence="1">Cytoplasm</location>
    </subcellularLocation>
</comment>
<dbReference type="GO" id="GO:0080025">
    <property type="term" value="F:phosphatidylinositol-3,5-bisphosphate binding"/>
    <property type="evidence" value="ECO:0007669"/>
    <property type="project" value="TreeGrafter"/>
</dbReference>
<sequence length="700" mass="77699">MPYPASMLPCPAHIPCPIIHCPASMTLWDYPGITVVLLSLWLWEAQANMHYYVLTAMLVFTGKAQANEQRYIKLKEKYSELVHSHADLLRKNAEMTRQVTLVHAAAQDEVEGVRREMQVKVKAAQQDAQQQDSEQLEQMLALQMELLSSRAALETLRHNLAASQQAQANEQRYIKLKEKYSELVHSHADLLRKNAEMTRQVTLVHAAAQDEVEGVRREMQVKVKAAQQDAQQQDSEQLEQMLALQMELLSSRAALETLRHNLAASQQSNEELSSRLPALETESVELARAVAQKEAELARAVAQKEAELASLKEELKGACSRLAHESEAAVKATETLQNQLNDKESRELALGRQLVAGGARGGRVHHAGLSVPAGRPNAHQLHQLRRFVSTIKVFEYTALSVDYLVSRTQTALDCVDQLQAASDQYLSDEADVSEMLRCVARFAHLIGDNIVQGSATSHMAPMDQTDVLAEDMRTCGTETLALLGQLKEQKILGVADGQKLTAALNRVRVTAEKLRPRGLELHQGEQEMAATSTTVETAAARIEEMLSKSRAVDTGVKMEVNERILASCTVLMQAIKELVLSSKDLQRDIVENGRGAASMKEFYARNSCWTEALISASKAVGWGATVMVDAADLVVQGQGKFEELMVCSHEIAASTAQLIKRQEMDSQVQVLQLETLLQRERERLGELRKKYYELASMAEV</sequence>
<dbReference type="Pfam" id="PF01608">
    <property type="entry name" value="I_LWEQ"/>
    <property type="match status" value="1"/>
</dbReference>
<dbReference type="Gene3D" id="1.20.1410.10">
    <property type="entry name" value="I/LWEQ domain"/>
    <property type="match status" value="1"/>
</dbReference>
<proteinExistence type="predicted"/>
<dbReference type="GO" id="GO:0030864">
    <property type="term" value="C:cortical actin cytoskeleton"/>
    <property type="evidence" value="ECO:0007669"/>
    <property type="project" value="TreeGrafter"/>
</dbReference>
<gene>
    <name evidence="5" type="ORF">SKAU_G00087820</name>
</gene>
<keyword evidence="6" id="KW-1185">Reference proteome</keyword>
<dbReference type="InterPro" id="IPR002558">
    <property type="entry name" value="ILWEQ_dom"/>
</dbReference>
<dbReference type="InterPro" id="IPR032422">
    <property type="entry name" value="HIP1_clath-bd"/>
</dbReference>
<keyword evidence="2" id="KW-0963">Cytoplasm</keyword>
<dbReference type="GO" id="GO:0098793">
    <property type="term" value="C:presynapse"/>
    <property type="evidence" value="ECO:0007669"/>
    <property type="project" value="TreeGrafter"/>
</dbReference>
<dbReference type="Proteomes" id="UP001152622">
    <property type="component" value="Chromosome 3"/>
</dbReference>
<dbReference type="AlphaFoldDB" id="A0A9Q1FVR9"/>
<feature type="domain" description="I/LWEQ" evidence="4">
    <location>
        <begin position="512"/>
        <end position="700"/>
    </location>
</feature>
<evidence type="ECO:0000256" key="2">
    <source>
        <dbReference type="ARBA" id="ARBA00022490"/>
    </source>
</evidence>